<dbReference type="GO" id="GO:0006614">
    <property type="term" value="P:SRP-dependent cotranslational protein targeting to membrane"/>
    <property type="evidence" value="ECO:0007669"/>
    <property type="project" value="UniProtKB-UniRule"/>
</dbReference>
<dbReference type="OrthoDB" id="5421607at2759"/>
<dbReference type="Proteomes" id="UP000799440">
    <property type="component" value="Unassembled WGS sequence"/>
</dbReference>
<feature type="compositionally biased region" description="Basic residues" evidence="10">
    <location>
        <begin position="644"/>
        <end position="654"/>
    </location>
</feature>
<dbReference type="Pfam" id="PF08492">
    <property type="entry name" value="SRP72"/>
    <property type="match status" value="1"/>
</dbReference>
<evidence type="ECO:0000256" key="3">
    <source>
        <dbReference type="ARBA" id="ARBA00007676"/>
    </source>
</evidence>
<evidence type="ECO:0000256" key="5">
    <source>
        <dbReference type="ARBA" id="ARBA00022490"/>
    </source>
</evidence>
<keyword evidence="5 9" id="KW-0963">Cytoplasm</keyword>
<dbReference type="InterPro" id="IPR026270">
    <property type="entry name" value="SRP72"/>
</dbReference>
<keyword evidence="7 9" id="KW-0733">Signal recognition particle</keyword>
<dbReference type="InterPro" id="IPR031545">
    <property type="entry name" value="SRP72_TPR-like"/>
</dbReference>
<dbReference type="Gene3D" id="1.25.40.10">
    <property type="entry name" value="Tetratricopeptide repeat domain"/>
    <property type="match status" value="1"/>
</dbReference>
<comment type="function">
    <text evidence="9">Component of the signal recognition particle (SRP) complex, a ribonucleoprotein complex that mediates the cotranslational targeting of secretory and membrane proteins to the endoplasmic reticulum (ER).</text>
</comment>
<dbReference type="EMBL" id="MU006562">
    <property type="protein sequence ID" value="KAF2751228.1"/>
    <property type="molecule type" value="Genomic_DNA"/>
</dbReference>
<protein>
    <recommendedName>
        <fullName evidence="4 9">Signal recognition particle subunit SRP72</fullName>
    </recommendedName>
</protein>
<dbReference type="FunFam" id="1.25.40.10:FF:000512">
    <property type="entry name" value="Signal recognition particle subunit SRP72"/>
    <property type="match status" value="1"/>
</dbReference>
<evidence type="ECO:0000313" key="12">
    <source>
        <dbReference type="EMBL" id="KAF2751228.1"/>
    </source>
</evidence>
<feature type="compositionally biased region" description="Basic residues" evidence="10">
    <location>
        <begin position="603"/>
        <end position="612"/>
    </location>
</feature>
<evidence type="ECO:0000256" key="7">
    <source>
        <dbReference type="ARBA" id="ARBA00023135"/>
    </source>
</evidence>
<dbReference type="SUPFAM" id="SSF48452">
    <property type="entry name" value="TPR-like"/>
    <property type="match status" value="1"/>
</dbReference>
<reference evidence="12" key="1">
    <citation type="journal article" date="2020" name="Stud. Mycol.">
        <title>101 Dothideomycetes genomes: a test case for predicting lifestyles and emergence of pathogens.</title>
        <authorList>
            <person name="Haridas S."/>
            <person name="Albert R."/>
            <person name="Binder M."/>
            <person name="Bloem J."/>
            <person name="Labutti K."/>
            <person name="Salamov A."/>
            <person name="Andreopoulos B."/>
            <person name="Baker S."/>
            <person name="Barry K."/>
            <person name="Bills G."/>
            <person name="Bluhm B."/>
            <person name="Cannon C."/>
            <person name="Castanera R."/>
            <person name="Culley D."/>
            <person name="Daum C."/>
            <person name="Ezra D."/>
            <person name="Gonzalez J."/>
            <person name="Henrissat B."/>
            <person name="Kuo A."/>
            <person name="Liang C."/>
            <person name="Lipzen A."/>
            <person name="Lutzoni F."/>
            <person name="Magnuson J."/>
            <person name="Mondo S."/>
            <person name="Nolan M."/>
            <person name="Ohm R."/>
            <person name="Pangilinan J."/>
            <person name="Park H.-J."/>
            <person name="Ramirez L."/>
            <person name="Alfaro M."/>
            <person name="Sun H."/>
            <person name="Tritt A."/>
            <person name="Yoshinaga Y."/>
            <person name="Zwiers L.-H."/>
            <person name="Turgeon B."/>
            <person name="Goodwin S."/>
            <person name="Spatafora J."/>
            <person name="Crous P."/>
            <person name="Grigoriev I."/>
        </authorList>
    </citation>
    <scope>NUCLEOTIDE SEQUENCE</scope>
    <source>
        <strain evidence="12">CBS 119925</strain>
    </source>
</reference>
<gene>
    <name evidence="12" type="ORF">M011DRAFT_463961</name>
</gene>
<feature type="region of interest" description="Disordered" evidence="10">
    <location>
        <begin position="549"/>
        <end position="654"/>
    </location>
</feature>
<dbReference type="GO" id="GO:0043022">
    <property type="term" value="F:ribosome binding"/>
    <property type="evidence" value="ECO:0007669"/>
    <property type="project" value="TreeGrafter"/>
</dbReference>
<dbReference type="AlphaFoldDB" id="A0A6A6VKU7"/>
<sequence>MSASVKSLSALLAQASLDDHDEILKAANAAIKKSKGDLDAQHAKAVALLKLDRYEDALKVFNDVPKLQDRARFEYAYALYKSGEADRATEVAKENASTRAMKHVLAQSAYRSENFEVAADAYKQLSTETNADEEADIKINSSAVDSQLEWANKGHLTQKKKLERDDLQAFETAYNTACWCISRDELPHAEICLKRAIELCNAAEDLTDEEKKSEILPMRVQQVYVLTRMGKIDEAEQLSTTIPFAEIKEFSSRYIAQVNSIAASTKHSNPYLSHRLFHSAPKPPKTDQLFTYQTDILRQDEYAINLFAHKAGGVKSQTAKVIDASPSPTLSPAVNTASVVHAAAHAQSQSTSHTQTLSEKAALKAILPLLEKRPNDIGLLLTITQLYVLTNNLAAATELLEAFFKRLEQSGTASDLDVRHAPGLVATLVSLYVAQGRHSHSKTGLAKAAHYWREKSETAPRSLMTAAGTALLETHHPENLEMAGEIFEALFRQDYTDRSAIAGLIAALSISDPDKLPKELINSLPDVDRLVADLDVAALEAAGVPTLPSAMASSTTTKRTAPKEDQTPAKPKRIRKSRMPKDFVAGRTMDPERWLPMRDRTYYRPKGRKGKKKMEGLTQGGAVAEDKSVDNKQTTSGGGGQKKGGGKKKKGGKW</sequence>
<evidence type="ECO:0000256" key="6">
    <source>
        <dbReference type="ARBA" id="ARBA00022824"/>
    </source>
</evidence>
<accession>A0A6A6VKU7</accession>
<evidence type="ECO:0000256" key="2">
    <source>
        <dbReference type="ARBA" id="ARBA00004496"/>
    </source>
</evidence>
<dbReference type="Pfam" id="PF17004">
    <property type="entry name" value="SRP_TPR_like"/>
    <property type="match status" value="1"/>
</dbReference>
<keyword evidence="8 9" id="KW-0687">Ribonucleoprotein</keyword>
<evidence type="ECO:0000256" key="1">
    <source>
        <dbReference type="ARBA" id="ARBA00004240"/>
    </source>
</evidence>
<comment type="similarity">
    <text evidence="3 9">Belongs to the SRP72 family.</text>
</comment>
<feature type="compositionally biased region" description="Basic and acidic residues" evidence="10">
    <location>
        <begin position="589"/>
        <end position="602"/>
    </location>
</feature>
<dbReference type="GO" id="GO:0008312">
    <property type="term" value="F:7S RNA binding"/>
    <property type="evidence" value="ECO:0007669"/>
    <property type="project" value="InterPro"/>
</dbReference>
<dbReference type="InterPro" id="IPR011990">
    <property type="entry name" value="TPR-like_helical_dom_sf"/>
</dbReference>
<evidence type="ECO:0000256" key="4">
    <source>
        <dbReference type="ARBA" id="ARBA00018350"/>
    </source>
</evidence>
<evidence type="ECO:0000256" key="9">
    <source>
        <dbReference type="PIRNR" id="PIRNR038922"/>
    </source>
</evidence>
<dbReference type="PANTHER" id="PTHR14094">
    <property type="entry name" value="SIGNAL RECOGNITION PARTICLE 72"/>
    <property type="match status" value="1"/>
</dbReference>
<name>A0A6A6VKU7_9PLEO</name>
<proteinExistence type="inferred from homology"/>
<evidence type="ECO:0000313" key="13">
    <source>
        <dbReference type="Proteomes" id="UP000799440"/>
    </source>
</evidence>
<dbReference type="GO" id="GO:0005783">
    <property type="term" value="C:endoplasmic reticulum"/>
    <property type="evidence" value="ECO:0007669"/>
    <property type="project" value="UniProtKB-SubCell"/>
</dbReference>
<feature type="domain" description="Signal recognition particle SRP72 subunit RNA-binding" evidence="11">
    <location>
        <begin position="558"/>
        <end position="605"/>
    </location>
</feature>
<keyword evidence="13" id="KW-1185">Reference proteome</keyword>
<dbReference type="InterPro" id="IPR013699">
    <property type="entry name" value="Signal_recog_part_SRP72_RNA-bd"/>
</dbReference>
<evidence type="ECO:0000256" key="10">
    <source>
        <dbReference type="SAM" id="MobiDB-lite"/>
    </source>
</evidence>
<evidence type="ECO:0000259" key="11">
    <source>
        <dbReference type="Pfam" id="PF08492"/>
    </source>
</evidence>
<evidence type="ECO:0000256" key="8">
    <source>
        <dbReference type="ARBA" id="ARBA00023274"/>
    </source>
</evidence>
<organism evidence="12 13">
    <name type="scientific">Sporormia fimetaria CBS 119925</name>
    <dbReference type="NCBI Taxonomy" id="1340428"/>
    <lineage>
        <taxon>Eukaryota</taxon>
        <taxon>Fungi</taxon>
        <taxon>Dikarya</taxon>
        <taxon>Ascomycota</taxon>
        <taxon>Pezizomycotina</taxon>
        <taxon>Dothideomycetes</taxon>
        <taxon>Pleosporomycetidae</taxon>
        <taxon>Pleosporales</taxon>
        <taxon>Sporormiaceae</taxon>
        <taxon>Sporormia</taxon>
    </lineage>
</organism>
<dbReference type="PANTHER" id="PTHR14094:SF9">
    <property type="entry name" value="SIGNAL RECOGNITION PARTICLE SUBUNIT SRP72"/>
    <property type="match status" value="1"/>
</dbReference>
<dbReference type="GO" id="GO:0005786">
    <property type="term" value="C:signal recognition particle, endoplasmic reticulum targeting"/>
    <property type="evidence" value="ECO:0007669"/>
    <property type="project" value="UniProtKB-UniRule"/>
</dbReference>
<keyword evidence="6" id="KW-0256">Endoplasmic reticulum</keyword>
<comment type="subcellular location">
    <subcellularLocation>
        <location evidence="2 9">Cytoplasm</location>
    </subcellularLocation>
    <subcellularLocation>
        <location evidence="1">Endoplasmic reticulum</location>
    </subcellularLocation>
</comment>
<dbReference type="PIRSF" id="PIRSF038922">
    <property type="entry name" value="SRP72"/>
    <property type="match status" value="1"/>
</dbReference>